<feature type="transmembrane region" description="Helical" evidence="5">
    <location>
        <begin position="338"/>
        <end position="355"/>
    </location>
</feature>
<dbReference type="PROSITE" id="PS00216">
    <property type="entry name" value="SUGAR_TRANSPORT_1"/>
    <property type="match status" value="1"/>
</dbReference>
<evidence type="ECO:0000313" key="7">
    <source>
        <dbReference type="EMBL" id="TCL05206.1"/>
    </source>
</evidence>
<evidence type="ECO:0000256" key="3">
    <source>
        <dbReference type="ARBA" id="ARBA00022989"/>
    </source>
</evidence>
<feature type="transmembrane region" description="Helical" evidence="5">
    <location>
        <begin position="88"/>
        <end position="107"/>
    </location>
</feature>
<dbReference type="GO" id="GO:0005886">
    <property type="term" value="C:plasma membrane"/>
    <property type="evidence" value="ECO:0007669"/>
    <property type="project" value="UniProtKB-SubCell"/>
</dbReference>
<evidence type="ECO:0000259" key="6">
    <source>
        <dbReference type="PROSITE" id="PS50850"/>
    </source>
</evidence>
<dbReference type="Gene3D" id="1.20.1720.10">
    <property type="entry name" value="Multidrug resistance protein D"/>
    <property type="match status" value="1"/>
</dbReference>
<feature type="domain" description="Major facilitator superfamily (MFS) profile" evidence="6">
    <location>
        <begin position="19"/>
        <end position="510"/>
    </location>
</feature>
<dbReference type="PROSITE" id="PS50850">
    <property type="entry name" value="MFS"/>
    <property type="match status" value="1"/>
</dbReference>
<feature type="transmembrane region" description="Helical" evidence="5">
    <location>
        <begin position="272"/>
        <end position="297"/>
    </location>
</feature>
<dbReference type="AlphaFoldDB" id="A0A4R1NKA7"/>
<sequence length="513" mass="53806">MSLTNIIAAPSEKQRRYEVLVATSGVSFMIMLDANIVAVSLPSIAGSLHSAFSGVEWVVSAYILAFVACLMPAGAIADRFGRKKSLQWGVAIFTLASVLCGLSETIMQLNIGRALQGIGAALQLSSALAVLGHEFQGSERAKAFATWGVVIGVAATAGPIVGGVITAGLGWQWAFLINAPIGAALFILATRSVIESRDRLHARLDIGGAVLFAAALACFATALIDGGNQGFNLLSVKMLFLAGALLMMAFIYAERRQKRPMVDLRLFRNPAFIGCSLAMLAFASTCYVMTTYLPVFLQGTFFSNPGKTGLALLPFSIPLLAGPWFAARLSQRFSGRGILVIGLLLAAAGNADIAWAAAGSYLFVAIGMFILGMGAGLLNGETARVSMQVVPLERAGMASGLASTFRFVGLLIGLTGLGAVLTAGISRFFALKRLNLPLADTVNLRDAVHHVATGQLQSWLAGKIPSADTALWLQTAHQGFIFGFSLLMGCAAVIAALSALATFILLGRSSQRL</sequence>
<name>A0A4R1NKA7_9GAMM</name>
<gene>
    <name evidence="7" type="ORF">EZJ58_3380</name>
</gene>
<dbReference type="OrthoDB" id="2412976at2"/>
<evidence type="ECO:0000256" key="2">
    <source>
        <dbReference type="ARBA" id="ARBA00022692"/>
    </source>
</evidence>
<evidence type="ECO:0000313" key="8">
    <source>
        <dbReference type="Proteomes" id="UP000294555"/>
    </source>
</evidence>
<dbReference type="PANTHER" id="PTHR42718">
    <property type="entry name" value="MAJOR FACILITATOR SUPERFAMILY MULTIDRUG TRANSPORTER MFSC"/>
    <property type="match status" value="1"/>
</dbReference>
<dbReference type="InterPro" id="IPR005829">
    <property type="entry name" value="Sugar_transporter_CS"/>
</dbReference>
<feature type="transmembrane region" description="Helical" evidence="5">
    <location>
        <begin position="206"/>
        <end position="224"/>
    </location>
</feature>
<protein>
    <submittedName>
        <fullName evidence="7">EmrB/QacA subfamily drug resistance transporter</fullName>
    </submittedName>
</protein>
<dbReference type="InterPro" id="IPR020846">
    <property type="entry name" value="MFS_dom"/>
</dbReference>
<dbReference type="InterPro" id="IPR011701">
    <property type="entry name" value="MFS"/>
</dbReference>
<keyword evidence="8" id="KW-1185">Reference proteome</keyword>
<dbReference type="PRINTS" id="PR01036">
    <property type="entry name" value="TCRTETB"/>
</dbReference>
<accession>A0A4R1NKA7</accession>
<feature type="transmembrane region" description="Helical" evidence="5">
    <location>
        <begin position="407"/>
        <end position="430"/>
    </location>
</feature>
<dbReference type="Pfam" id="PF07690">
    <property type="entry name" value="MFS_1"/>
    <property type="match status" value="1"/>
</dbReference>
<dbReference type="InterPro" id="IPR036259">
    <property type="entry name" value="MFS_trans_sf"/>
</dbReference>
<dbReference type="Gene3D" id="1.20.1250.20">
    <property type="entry name" value="MFS general substrate transporter like domains"/>
    <property type="match status" value="1"/>
</dbReference>
<feature type="transmembrane region" description="Helical" evidence="5">
    <location>
        <begin position="230"/>
        <end position="252"/>
    </location>
</feature>
<feature type="transmembrane region" description="Helical" evidence="5">
    <location>
        <begin position="20"/>
        <end position="45"/>
    </location>
</feature>
<keyword evidence="3 5" id="KW-1133">Transmembrane helix</keyword>
<organism evidence="7 8">
    <name type="scientific">Sodalis ligni</name>
    <dbReference type="NCBI Taxonomy" id="2697027"/>
    <lineage>
        <taxon>Bacteria</taxon>
        <taxon>Pseudomonadati</taxon>
        <taxon>Pseudomonadota</taxon>
        <taxon>Gammaproteobacteria</taxon>
        <taxon>Enterobacterales</taxon>
        <taxon>Bruguierivoracaceae</taxon>
        <taxon>Sodalis</taxon>
    </lineage>
</organism>
<feature type="transmembrane region" description="Helical" evidence="5">
    <location>
        <begin position="144"/>
        <end position="165"/>
    </location>
</feature>
<evidence type="ECO:0000256" key="1">
    <source>
        <dbReference type="ARBA" id="ARBA00004127"/>
    </source>
</evidence>
<dbReference type="GO" id="GO:0022857">
    <property type="term" value="F:transmembrane transporter activity"/>
    <property type="evidence" value="ECO:0007669"/>
    <property type="project" value="InterPro"/>
</dbReference>
<comment type="caution">
    <text evidence="7">The sequence shown here is derived from an EMBL/GenBank/DDBJ whole genome shotgun (WGS) entry which is preliminary data.</text>
</comment>
<evidence type="ECO:0000256" key="4">
    <source>
        <dbReference type="ARBA" id="ARBA00023136"/>
    </source>
</evidence>
<keyword evidence="2 5" id="KW-0812">Transmembrane</keyword>
<feature type="transmembrane region" description="Helical" evidence="5">
    <location>
        <begin position="171"/>
        <end position="194"/>
    </location>
</feature>
<dbReference type="SUPFAM" id="SSF103473">
    <property type="entry name" value="MFS general substrate transporter"/>
    <property type="match status" value="1"/>
</dbReference>
<dbReference type="PANTHER" id="PTHR42718:SF49">
    <property type="entry name" value="EXPORT PROTEIN"/>
    <property type="match status" value="1"/>
</dbReference>
<reference evidence="7 8" key="1">
    <citation type="submission" date="2019-02" db="EMBL/GenBank/DDBJ databases">
        <title>Investigation of anaerobic lignin degradation for improved lignocellulosic biofuels.</title>
        <authorList>
            <person name="Deangelis K."/>
        </authorList>
    </citation>
    <scope>NUCLEOTIDE SEQUENCE [LARGE SCALE GENOMIC DNA]</scope>
    <source>
        <strain evidence="7 8">159R</strain>
    </source>
</reference>
<feature type="transmembrane region" description="Helical" evidence="5">
    <location>
        <begin position="57"/>
        <end position="76"/>
    </location>
</feature>
<feature type="transmembrane region" description="Helical" evidence="5">
    <location>
        <begin position="361"/>
        <end position="378"/>
    </location>
</feature>
<evidence type="ECO:0000256" key="5">
    <source>
        <dbReference type="SAM" id="Phobius"/>
    </source>
</evidence>
<proteinExistence type="predicted"/>
<dbReference type="Proteomes" id="UP000294555">
    <property type="component" value="Unassembled WGS sequence"/>
</dbReference>
<dbReference type="CDD" id="cd17321">
    <property type="entry name" value="MFS_MMR_MDR_like"/>
    <property type="match status" value="1"/>
</dbReference>
<dbReference type="EMBL" id="SJOI01000001">
    <property type="protein sequence ID" value="TCL05206.1"/>
    <property type="molecule type" value="Genomic_DNA"/>
</dbReference>
<comment type="subcellular location">
    <subcellularLocation>
        <location evidence="1">Endomembrane system</location>
        <topology evidence="1">Multi-pass membrane protein</topology>
    </subcellularLocation>
</comment>
<feature type="transmembrane region" description="Helical" evidence="5">
    <location>
        <begin position="309"/>
        <end position="326"/>
    </location>
</feature>
<keyword evidence="4 5" id="KW-0472">Membrane</keyword>
<feature type="transmembrane region" description="Helical" evidence="5">
    <location>
        <begin position="480"/>
        <end position="506"/>
    </location>
</feature>
<feature type="transmembrane region" description="Helical" evidence="5">
    <location>
        <begin position="113"/>
        <end position="132"/>
    </location>
</feature>
<dbReference type="RefSeq" id="WP_132923935.1">
    <property type="nucleotide sequence ID" value="NZ_SJOI01000001.1"/>
</dbReference>